<dbReference type="InterPro" id="IPR036388">
    <property type="entry name" value="WH-like_DNA-bd_sf"/>
</dbReference>
<name>G5JK35_9STAP</name>
<evidence type="ECO:0000256" key="2">
    <source>
        <dbReference type="ARBA" id="ARBA00022490"/>
    </source>
</evidence>
<evidence type="ECO:0000256" key="4">
    <source>
        <dbReference type="ARBA" id="ARBA00023125"/>
    </source>
</evidence>
<comment type="subcellular location">
    <subcellularLocation>
        <location evidence="1">Cytoplasm</location>
    </subcellularLocation>
</comment>
<dbReference type="EMBL" id="AEUN01000468">
    <property type="protein sequence ID" value="EHJ07457.1"/>
    <property type="molecule type" value="Genomic_DNA"/>
</dbReference>
<dbReference type="AlphaFoldDB" id="G5JK35"/>
<evidence type="ECO:0000313" key="8">
    <source>
        <dbReference type="EMBL" id="EHJ07457.1"/>
    </source>
</evidence>
<dbReference type="GO" id="GO:0003700">
    <property type="term" value="F:DNA-binding transcription factor activity"/>
    <property type="evidence" value="ECO:0007669"/>
    <property type="project" value="InterPro"/>
</dbReference>
<proteinExistence type="inferred from homology"/>
<accession>G5JK35</accession>
<dbReference type="InterPro" id="IPR039422">
    <property type="entry name" value="MarR/SlyA-like"/>
</dbReference>
<dbReference type="NCBIfam" id="TIGR01889">
    <property type="entry name" value="Staph_reg_Sar"/>
    <property type="match status" value="2"/>
</dbReference>
<dbReference type="PANTHER" id="PTHR33164:SF5">
    <property type="entry name" value="ORGANIC HYDROPEROXIDE RESISTANCE TRANSCRIPTIONAL REGULATOR"/>
    <property type="match status" value="1"/>
</dbReference>
<dbReference type="InterPro" id="IPR010166">
    <property type="entry name" value="SarA/Rot_dom"/>
</dbReference>
<keyword evidence="2" id="KW-0963">Cytoplasm</keyword>
<dbReference type="Pfam" id="PF22381">
    <property type="entry name" value="Staph_reg_Sar_Rot"/>
    <property type="match status" value="2"/>
</dbReference>
<evidence type="ECO:0000259" key="7">
    <source>
        <dbReference type="Pfam" id="PF22381"/>
    </source>
</evidence>
<evidence type="ECO:0000256" key="3">
    <source>
        <dbReference type="ARBA" id="ARBA00023015"/>
    </source>
</evidence>
<feature type="domain" description="Transcriptional regulator SarA/SarZ/Rot-like helix-turn-helix" evidence="7">
    <location>
        <begin position="149"/>
        <end position="227"/>
    </location>
</feature>
<reference evidence="8 9" key="1">
    <citation type="journal article" date="2012" name="BMC Genomics">
        <title>Comparative genomic analysis of the genus Staphylococcus including Staphylococcus aureus and its newly described sister species Staphylococcus simiae.</title>
        <authorList>
            <person name="Suzuki H."/>
            <person name="Lefebure T."/>
            <person name="Pavinski Bitar P."/>
            <person name="Stanhope M.J."/>
        </authorList>
    </citation>
    <scope>NUCLEOTIDE SEQUENCE [LARGE SCALE GENOMIC DNA]</scope>
    <source>
        <strain evidence="8 9">CCM 7213</strain>
    </source>
</reference>
<keyword evidence="9" id="KW-1185">Reference proteome</keyword>
<evidence type="ECO:0000256" key="5">
    <source>
        <dbReference type="ARBA" id="ARBA00023163"/>
    </source>
</evidence>
<dbReference type="PATRIC" id="fig|911238.3.peg.1611"/>
<dbReference type="PANTHER" id="PTHR33164">
    <property type="entry name" value="TRANSCRIPTIONAL REGULATOR, MARR FAMILY"/>
    <property type="match status" value="1"/>
</dbReference>
<evidence type="ECO:0000256" key="1">
    <source>
        <dbReference type="ARBA" id="ARBA00004496"/>
    </source>
</evidence>
<protein>
    <submittedName>
        <fullName evidence="8">Accessory regulator U</fullName>
    </submittedName>
</protein>
<dbReference type="SUPFAM" id="SSF46785">
    <property type="entry name" value="Winged helix' DNA-binding domain"/>
    <property type="match status" value="2"/>
</dbReference>
<dbReference type="GO" id="GO:0005737">
    <property type="term" value="C:cytoplasm"/>
    <property type="evidence" value="ECO:0007669"/>
    <property type="project" value="UniProtKB-SubCell"/>
</dbReference>
<keyword evidence="4" id="KW-0238">DNA-binding</keyword>
<gene>
    <name evidence="8" type="ORF">SS7213T_09232</name>
</gene>
<dbReference type="InterPro" id="IPR055166">
    <property type="entry name" value="Transc_reg_Sar_Rot_HTH"/>
</dbReference>
<sequence length="249" mass="29702">MRLDEDTLNKVNRFIDIESYIYYLTRELKQKSEFSLKELLILAYIFYKGENNISLKEIISDILCKQSEIVQIIKSLAKKEYIEKSRNTSDERRIYISVNSIQQELISNKIKFLDNIIFKFNLKNNYSSKSWVPNNSKELFSLYIHLLYLKDYLKNQFKLTFLDFTLLSRVLSKDKDALTLKDLIDSIRFMYPQVVRAINKLNEKDLLTKERFLADERIVLVRTNKKQLDFAINIIKDISKILNKKSFCF</sequence>
<dbReference type="Gene3D" id="1.10.10.10">
    <property type="entry name" value="Winged helix-like DNA-binding domain superfamily/Winged helix DNA-binding domain"/>
    <property type="match status" value="2"/>
</dbReference>
<dbReference type="OrthoDB" id="2404503at2"/>
<keyword evidence="3" id="KW-0805">Transcription regulation</keyword>
<dbReference type="Proteomes" id="UP000005413">
    <property type="component" value="Unassembled WGS sequence"/>
</dbReference>
<comment type="caution">
    <text evidence="8">The sequence shown here is derived from an EMBL/GenBank/DDBJ whole genome shotgun (WGS) entry which is preliminary data.</text>
</comment>
<dbReference type="InterPro" id="IPR036390">
    <property type="entry name" value="WH_DNA-bd_sf"/>
</dbReference>
<keyword evidence="5" id="KW-0804">Transcription</keyword>
<comment type="similarity">
    <text evidence="6">Belongs to the SarA family.</text>
</comment>
<dbReference type="RefSeq" id="WP_002464539.1">
    <property type="nucleotide sequence ID" value="NZ_AEUN01000468.1"/>
</dbReference>
<evidence type="ECO:0000313" key="9">
    <source>
        <dbReference type="Proteomes" id="UP000005413"/>
    </source>
</evidence>
<evidence type="ECO:0000256" key="6">
    <source>
        <dbReference type="ARBA" id="ARBA00038100"/>
    </source>
</evidence>
<dbReference type="GO" id="GO:0003677">
    <property type="term" value="F:DNA binding"/>
    <property type="evidence" value="ECO:0007669"/>
    <property type="project" value="UniProtKB-KW"/>
</dbReference>
<organism evidence="8 9">
    <name type="scientific">Staphylococcus simiae CCM 7213 = CCUG 51256</name>
    <dbReference type="NCBI Taxonomy" id="911238"/>
    <lineage>
        <taxon>Bacteria</taxon>
        <taxon>Bacillati</taxon>
        <taxon>Bacillota</taxon>
        <taxon>Bacilli</taxon>
        <taxon>Bacillales</taxon>
        <taxon>Staphylococcaceae</taxon>
        <taxon>Staphylococcus</taxon>
    </lineage>
</organism>
<dbReference type="GO" id="GO:0006950">
    <property type="term" value="P:response to stress"/>
    <property type="evidence" value="ECO:0007669"/>
    <property type="project" value="TreeGrafter"/>
</dbReference>
<feature type="domain" description="Transcriptional regulator SarA/SarZ/Rot-like helix-turn-helix" evidence="7">
    <location>
        <begin position="26"/>
        <end position="107"/>
    </location>
</feature>